<evidence type="ECO:0000313" key="4">
    <source>
        <dbReference type="Proteomes" id="UP000195602"/>
    </source>
</evidence>
<protein>
    <submittedName>
        <fullName evidence="3">Processing of GAS1 and ALP protein</fullName>
    </submittedName>
</protein>
<proteinExistence type="predicted"/>
<dbReference type="PIRSF" id="PIRSF022909">
    <property type="entry name" value="UCP022909"/>
    <property type="match status" value="1"/>
</dbReference>
<dbReference type="AlphaFoldDB" id="A0AA91T379"/>
<evidence type="ECO:0000256" key="2">
    <source>
        <dbReference type="SAM" id="Phobius"/>
    </source>
</evidence>
<reference evidence="3 4" key="1">
    <citation type="submission" date="2017-04" db="EMBL/GenBank/DDBJ databases">
        <title>Draft genome of the yeast Clavispora lusitaniae type strain CBS 6936.</title>
        <authorList>
            <person name="Durrens P."/>
            <person name="Klopp C."/>
            <person name="Biteau N."/>
            <person name="Fitton-Ouhabi V."/>
            <person name="Dementhon K."/>
            <person name="Accoceberry I."/>
            <person name="Sherman D.J."/>
            <person name="Noel T."/>
        </authorList>
    </citation>
    <scope>NUCLEOTIDE SEQUENCE [LARGE SCALE GENOMIC DNA]</scope>
    <source>
        <strain evidence="3 4">CBS 6936</strain>
    </source>
</reference>
<dbReference type="Proteomes" id="UP000195602">
    <property type="component" value="Unassembled WGS sequence"/>
</dbReference>
<keyword evidence="2" id="KW-0472">Membrane</keyword>
<dbReference type="Pfam" id="PF07543">
    <property type="entry name" value="PGA2"/>
    <property type="match status" value="1"/>
</dbReference>
<dbReference type="EMBL" id="LYUB02000003">
    <property type="protein sequence ID" value="OVF09931.1"/>
    <property type="molecule type" value="Genomic_DNA"/>
</dbReference>
<organism evidence="3 4">
    <name type="scientific">Clavispora lusitaniae</name>
    <name type="common">Candida lusitaniae</name>
    <dbReference type="NCBI Taxonomy" id="36911"/>
    <lineage>
        <taxon>Eukaryota</taxon>
        <taxon>Fungi</taxon>
        <taxon>Dikarya</taxon>
        <taxon>Ascomycota</taxon>
        <taxon>Saccharomycotina</taxon>
        <taxon>Pichiomycetes</taxon>
        <taxon>Metschnikowiaceae</taxon>
        <taxon>Clavispora</taxon>
    </lineage>
</organism>
<sequence length="134" mass="15824">MDASETSQAPFAFVYNYVDKDTLHKYLRLTIIVCLYVFLRSYYSNYAKQKEIQRKIDEDKREKELEKEKAKTEEAETLNKLDDEAQTFGWGKATRRTVKRQSAALKQQAEDLREYHQSAYDAAEDHDIDDLLED</sequence>
<keyword evidence="2" id="KW-1133">Transmembrane helix</keyword>
<name>A0AA91T379_CLALS</name>
<dbReference type="InterPro" id="IPR011431">
    <property type="entry name" value="Trafficking_Pga2"/>
</dbReference>
<accession>A0AA91T379</accession>
<feature type="transmembrane region" description="Helical" evidence="2">
    <location>
        <begin position="26"/>
        <end position="43"/>
    </location>
</feature>
<dbReference type="PANTHER" id="PTHR28199">
    <property type="entry name" value="PROCESSING OF GAS1 AND ALP PROTEIN 2"/>
    <property type="match status" value="1"/>
</dbReference>
<comment type="caution">
    <text evidence="3">The sequence shown here is derived from an EMBL/GenBank/DDBJ whole genome shotgun (WGS) entry which is preliminary data.</text>
</comment>
<gene>
    <name evidence="3" type="ORF">A9F13_03g00539</name>
</gene>
<evidence type="ECO:0000256" key="1">
    <source>
        <dbReference type="SAM" id="MobiDB-lite"/>
    </source>
</evidence>
<dbReference type="KEGG" id="clus:A9F13_03g00539"/>
<feature type="region of interest" description="Disordered" evidence="1">
    <location>
        <begin position="58"/>
        <end position="78"/>
    </location>
</feature>
<evidence type="ECO:0000313" key="3">
    <source>
        <dbReference type="EMBL" id="OVF09931.1"/>
    </source>
</evidence>
<keyword evidence="2" id="KW-0812">Transmembrane</keyword>
<dbReference type="PANTHER" id="PTHR28199:SF1">
    <property type="entry name" value="PROCESSING OF GAS1 AND ALP PROTEIN 2"/>
    <property type="match status" value="1"/>
</dbReference>
<dbReference type="GO" id="GO:0015031">
    <property type="term" value="P:protein transport"/>
    <property type="evidence" value="ECO:0007669"/>
    <property type="project" value="TreeGrafter"/>
</dbReference>